<feature type="chain" id="PRO_5037676665" evidence="1">
    <location>
        <begin position="18"/>
        <end position="601"/>
    </location>
</feature>
<dbReference type="Proteomes" id="UP000761264">
    <property type="component" value="Unassembled WGS sequence"/>
</dbReference>
<evidence type="ECO:0000313" key="2">
    <source>
        <dbReference type="EMBL" id="NIA69588.1"/>
    </source>
</evidence>
<keyword evidence="1" id="KW-0732">Signal</keyword>
<proteinExistence type="predicted"/>
<name>A0A967EY55_9PROT</name>
<protein>
    <submittedName>
        <fullName evidence="2">Uncharacterized protein</fullName>
    </submittedName>
</protein>
<accession>A0A967EY55</accession>
<gene>
    <name evidence="2" type="ORF">HBA54_13385</name>
</gene>
<evidence type="ECO:0000313" key="3">
    <source>
        <dbReference type="Proteomes" id="UP000761264"/>
    </source>
</evidence>
<dbReference type="RefSeq" id="WP_167225331.1">
    <property type="nucleotide sequence ID" value="NZ_JAAQPH010000009.1"/>
</dbReference>
<evidence type="ECO:0000256" key="1">
    <source>
        <dbReference type="SAM" id="SignalP"/>
    </source>
</evidence>
<feature type="signal peptide" evidence="1">
    <location>
        <begin position="1"/>
        <end position="17"/>
    </location>
</feature>
<organism evidence="2 3">
    <name type="scientific">Pelagibius litoralis</name>
    <dbReference type="NCBI Taxonomy" id="374515"/>
    <lineage>
        <taxon>Bacteria</taxon>
        <taxon>Pseudomonadati</taxon>
        <taxon>Pseudomonadota</taxon>
        <taxon>Alphaproteobacteria</taxon>
        <taxon>Rhodospirillales</taxon>
        <taxon>Rhodovibrionaceae</taxon>
        <taxon>Pelagibius</taxon>
    </lineage>
</organism>
<dbReference type="AlphaFoldDB" id="A0A967EY55"/>
<dbReference type="EMBL" id="JAAQPH010000009">
    <property type="protein sequence ID" value="NIA69588.1"/>
    <property type="molecule type" value="Genomic_DNA"/>
</dbReference>
<sequence>MSAAAALAALLPTVAFADTVDATVTNLVTKQIVVQSNGSSYHNVSHLANLVADVRIQVDTEAVGRVKSWKIWLALAGEESGSEDYPTFGKSKSYDVLDRPRRVDRTERLIVPSTMWKSFVLARCNELADDLRAQGLGNTAIFNQDRKLPLAVVPRFDADTSGAGSNYFVEGTPWSLHKKTELVCKKWSGASIPQASDSLSVTPAKVVNKGLSIYEQYGAGGLCKIRLDGWITTDRKNTEVSFRYRNQEGKTSEVWTVNTGDNRTATFSHWYDIKDNGFSESGIRLAETGFIRMIGVSHDFRSDWAEYTMECVEGGPDTLVANNPPKLTMQVVEQGKVMVHGRLCPERLKLVGLLEGRGNFSGQVAFFGPGYLSPPQNYTITHDQKLPFGADVELDWSDTPPPSPHGPMGQWRKFGMSVTNGNNVSIASIPPKSHFLQCRAPRLNPAVTPQGGLTVAPRNPASAAQQGGQAAVAGQLALQPLPGFAIQAPKGQLRRGEIRLSGGQPNASYVLRFFRKGDGGYKRVRSALLPNKMKGTTARFKLSALTGGRDWRLAVCPAGRKDKKACKTSDFRLPVAKATGRTSTPGTPQGTKAFIVPGLGN</sequence>
<keyword evidence="3" id="KW-1185">Reference proteome</keyword>
<comment type="caution">
    <text evidence="2">The sequence shown here is derived from an EMBL/GenBank/DDBJ whole genome shotgun (WGS) entry which is preliminary data.</text>
</comment>
<reference evidence="2" key="1">
    <citation type="submission" date="2020-03" db="EMBL/GenBank/DDBJ databases">
        <title>Genome of Pelagibius litoralis DSM 21314T.</title>
        <authorList>
            <person name="Wang G."/>
        </authorList>
    </citation>
    <scope>NUCLEOTIDE SEQUENCE</scope>
    <source>
        <strain evidence="2">DSM 21314</strain>
    </source>
</reference>